<name>A0A0K0DEH0_ANGCA</name>
<dbReference type="AlphaFoldDB" id="A0A0K0DEH0"/>
<protein>
    <submittedName>
        <fullName evidence="2">Uncharacterized protein</fullName>
    </submittedName>
</protein>
<organism evidence="1 2">
    <name type="scientific">Angiostrongylus cantonensis</name>
    <name type="common">Rat lungworm</name>
    <dbReference type="NCBI Taxonomy" id="6313"/>
    <lineage>
        <taxon>Eukaryota</taxon>
        <taxon>Metazoa</taxon>
        <taxon>Ecdysozoa</taxon>
        <taxon>Nematoda</taxon>
        <taxon>Chromadorea</taxon>
        <taxon>Rhabditida</taxon>
        <taxon>Rhabditina</taxon>
        <taxon>Rhabditomorpha</taxon>
        <taxon>Strongyloidea</taxon>
        <taxon>Metastrongylidae</taxon>
        <taxon>Angiostrongylus</taxon>
    </lineage>
</organism>
<reference evidence="2" key="2">
    <citation type="submission" date="2017-02" db="UniProtKB">
        <authorList>
            <consortium name="WormBaseParasite"/>
        </authorList>
    </citation>
    <scope>IDENTIFICATION</scope>
</reference>
<evidence type="ECO:0000313" key="1">
    <source>
        <dbReference type="Proteomes" id="UP000035642"/>
    </source>
</evidence>
<reference evidence="1" key="1">
    <citation type="submission" date="2012-09" db="EMBL/GenBank/DDBJ databases">
        <authorList>
            <person name="Martin A.A."/>
        </authorList>
    </citation>
    <scope>NUCLEOTIDE SEQUENCE</scope>
</reference>
<keyword evidence="1" id="KW-1185">Reference proteome</keyword>
<proteinExistence type="predicted"/>
<evidence type="ECO:0000313" key="2">
    <source>
        <dbReference type="WBParaSite" id="ACAC_0000925201-mRNA-1"/>
    </source>
</evidence>
<dbReference type="Proteomes" id="UP000035642">
    <property type="component" value="Unassembled WGS sequence"/>
</dbReference>
<dbReference type="WBParaSite" id="ACAC_0000925201-mRNA-1">
    <property type="protein sequence ID" value="ACAC_0000925201-mRNA-1"/>
    <property type="gene ID" value="ACAC_0000925201"/>
</dbReference>
<sequence>MRVSNALSLEWLSRLRLGPGFLCLHLPSSCQGLFVGEERHRTTSSW</sequence>
<accession>A0A0K0DEH0</accession>